<evidence type="ECO:0000256" key="7">
    <source>
        <dbReference type="ARBA" id="ARBA00023053"/>
    </source>
</evidence>
<evidence type="ECO:0000256" key="9">
    <source>
        <dbReference type="ARBA" id="ARBA00023136"/>
    </source>
</evidence>
<protein>
    <submittedName>
        <fullName evidence="13">Sodium/proton-potassium antiporter GerN, CPA2 family</fullName>
    </submittedName>
</protein>
<organism evidence="13 14">
    <name type="scientific">Thermoclostridium caenicola</name>
    <dbReference type="NCBI Taxonomy" id="659425"/>
    <lineage>
        <taxon>Bacteria</taxon>
        <taxon>Bacillati</taxon>
        <taxon>Bacillota</taxon>
        <taxon>Clostridia</taxon>
        <taxon>Eubacteriales</taxon>
        <taxon>Oscillospiraceae</taxon>
        <taxon>Thermoclostridium</taxon>
    </lineage>
</organism>
<gene>
    <name evidence="13" type="ORF">SAMN05444373_1002100</name>
</gene>
<keyword evidence="4" id="KW-0050">Antiport</keyword>
<dbReference type="GO" id="GO:0015297">
    <property type="term" value="F:antiporter activity"/>
    <property type="evidence" value="ECO:0007669"/>
    <property type="project" value="UniProtKB-KW"/>
</dbReference>
<dbReference type="RefSeq" id="WP_149677499.1">
    <property type="nucleotide sequence ID" value="NZ_FQZP01000002.1"/>
</dbReference>
<keyword evidence="10" id="KW-0739">Sodium transport</keyword>
<keyword evidence="3" id="KW-0813">Transport</keyword>
<dbReference type="GO" id="GO:1902600">
    <property type="term" value="P:proton transmembrane transport"/>
    <property type="evidence" value="ECO:0007669"/>
    <property type="project" value="InterPro"/>
</dbReference>
<evidence type="ECO:0000256" key="10">
    <source>
        <dbReference type="ARBA" id="ARBA00023201"/>
    </source>
</evidence>
<keyword evidence="7" id="KW-0915">Sodium</keyword>
<dbReference type="PANTHER" id="PTHR43562:SF3">
    <property type="entry name" value="SODIUM ION_PROTON EXCHANGER (EUROFUNG)"/>
    <property type="match status" value="1"/>
</dbReference>
<dbReference type="InterPro" id="IPR038770">
    <property type="entry name" value="Na+/solute_symporter_sf"/>
</dbReference>
<keyword evidence="9 11" id="KW-0472">Membrane</keyword>
<dbReference type="InterPro" id="IPR006153">
    <property type="entry name" value="Cation/H_exchanger_TM"/>
</dbReference>
<dbReference type="EMBL" id="FQZP01000002">
    <property type="protein sequence ID" value="SHI44802.1"/>
    <property type="molecule type" value="Genomic_DNA"/>
</dbReference>
<feature type="transmembrane region" description="Helical" evidence="11">
    <location>
        <begin position="302"/>
        <end position="323"/>
    </location>
</feature>
<feature type="transmembrane region" description="Helical" evidence="11">
    <location>
        <begin position="35"/>
        <end position="53"/>
    </location>
</feature>
<evidence type="ECO:0000256" key="6">
    <source>
        <dbReference type="ARBA" id="ARBA00022989"/>
    </source>
</evidence>
<dbReference type="Pfam" id="PF00999">
    <property type="entry name" value="Na_H_Exchanger"/>
    <property type="match status" value="1"/>
</dbReference>
<feature type="transmembrane region" description="Helical" evidence="11">
    <location>
        <begin position="6"/>
        <end position="23"/>
    </location>
</feature>
<dbReference type="OrthoDB" id="9793589at2"/>
<evidence type="ECO:0000256" key="4">
    <source>
        <dbReference type="ARBA" id="ARBA00022449"/>
    </source>
</evidence>
<dbReference type="Gene3D" id="1.20.1530.20">
    <property type="match status" value="1"/>
</dbReference>
<sequence length="396" mass="42221">MGHDNFYEFLLDLALILLCTKIFGIFSKRVRMPQVVGALVAGVIMGPAVLGIVSESELIKKLAELGVIVLMFSAGMEMDLKELKRSGKSGILVASLGVIIPLAGGFTLAALFNGGFSNMDQKAFLQNVFMGTVLTATSVSITVETLKELGHLNSKSGTIIVSAALIDDVLGIILLTIVSGTADTSVNVWVILGKIVAFFVLAVAAGFVFYVIFERLTGGQKERRRYVLITFSFCLILAYVAEHYFGVADITGAFIAGVVLSNTRQVHFINRRFDILSYMLLAPVFFASVGISISKVNLNGTMLLMTLLLIVVAVISKIVGCGVGARLSGCDGRDSLRVGIGMVSRGEVALIVANKGLALGLMPEVFVAPLVVTVVVTTIITPILLKIVYQNKHSIA</sequence>
<feature type="transmembrane region" description="Helical" evidence="11">
    <location>
        <begin position="124"/>
        <end position="146"/>
    </location>
</feature>
<feature type="transmembrane region" description="Helical" evidence="11">
    <location>
        <begin position="275"/>
        <end position="296"/>
    </location>
</feature>
<keyword evidence="8" id="KW-0406">Ion transport</keyword>
<evidence type="ECO:0000256" key="2">
    <source>
        <dbReference type="ARBA" id="ARBA00005551"/>
    </source>
</evidence>
<feature type="transmembrane region" description="Helical" evidence="11">
    <location>
        <begin position="188"/>
        <end position="213"/>
    </location>
</feature>
<evidence type="ECO:0000256" key="5">
    <source>
        <dbReference type="ARBA" id="ARBA00022692"/>
    </source>
</evidence>
<dbReference type="GO" id="GO:0006814">
    <property type="term" value="P:sodium ion transport"/>
    <property type="evidence" value="ECO:0007669"/>
    <property type="project" value="UniProtKB-KW"/>
</dbReference>
<comment type="subcellular location">
    <subcellularLocation>
        <location evidence="1">Membrane</location>
        <topology evidence="1">Multi-pass membrane protein</topology>
    </subcellularLocation>
</comment>
<proteinExistence type="inferred from homology"/>
<evidence type="ECO:0000256" key="11">
    <source>
        <dbReference type="SAM" id="Phobius"/>
    </source>
</evidence>
<feature type="transmembrane region" description="Helical" evidence="11">
    <location>
        <begin position="225"/>
        <end position="241"/>
    </location>
</feature>
<evidence type="ECO:0000259" key="12">
    <source>
        <dbReference type="Pfam" id="PF00999"/>
    </source>
</evidence>
<evidence type="ECO:0000313" key="13">
    <source>
        <dbReference type="EMBL" id="SHI44802.1"/>
    </source>
</evidence>
<dbReference type="AlphaFoldDB" id="A0A1M6B7U9"/>
<dbReference type="Proteomes" id="UP000324781">
    <property type="component" value="Unassembled WGS sequence"/>
</dbReference>
<evidence type="ECO:0000313" key="14">
    <source>
        <dbReference type="Proteomes" id="UP000324781"/>
    </source>
</evidence>
<dbReference type="GO" id="GO:0016020">
    <property type="term" value="C:membrane"/>
    <property type="evidence" value="ECO:0007669"/>
    <property type="project" value="UniProtKB-SubCell"/>
</dbReference>
<feature type="transmembrane region" description="Helical" evidence="11">
    <location>
        <begin position="158"/>
        <end position="182"/>
    </location>
</feature>
<reference evidence="13 14" key="1">
    <citation type="submission" date="2016-11" db="EMBL/GenBank/DDBJ databases">
        <authorList>
            <person name="Varghese N."/>
            <person name="Submissions S."/>
        </authorList>
    </citation>
    <scope>NUCLEOTIDE SEQUENCE [LARGE SCALE GENOMIC DNA]</scope>
    <source>
        <strain evidence="13 14">DSM 19027</strain>
    </source>
</reference>
<evidence type="ECO:0000256" key="3">
    <source>
        <dbReference type="ARBA" id="ARBA00022448"/>
    </source>
</evidence>
<accession>A0A1M6B7U9</accession>
<comment type="similarity">
    <text evidence="2">Belongs to the monovalent cation:proton antiporter 2 (CPA2) transporter (TC 2.A.37) family.</text>
</comment>
<keyword evidence="6 11" id="KW-1133">Transmembrane helix</keyword>
<feature type="transmembrane region" description="Helical" evidence="11">
    <location>
        <begin position="90"/>
        <end position="112"/>
    </location>
</feature>
<evidence type="ECO:0000256" key="8">
    <source>
        <dbReference type="ARBA" id="ARBA00023065"/>
    </source>
</evidence>
<keyword evidence="5 11" id="KW-0812">Transmembrane</keyword>
<keyword evidence="14" id="KW-1185">Reference proteome</keyword>
<feature type="domain" description="Cation/H+ exchanger transmembrane" evidence="12">
    <location>
        <begin position="17"/>
        <end position="387"/>
    </location>
</feature>
<evidence type="ECO:0000256" key="1">
    <source>
        <dbReference type="ARBA" id="ARBA00004141"/>
    </source>
</evidence>
<name>A0A1M6B7U9_9FIRM</name>
<feature type="transmembrane region" description="Helical" evidence="11">
    <location>
        <begin position="365"/>
        <end position="385"/>
    </location>
</feature>
<dbReference type="PANTHER" id="PTHR43562">
    <property type="entry name" value="NAPA-TYPE SODIUM/HYDROGEN ANTIPORTER"/>
    <property type="match status" value="1"/>
</dbReference>